<reference evidence="2 3" key="1">
    <citation type="submission" date="2023-03" db="EMBL/GenBank/DDBJ databases">
        <authorList>
            <person name="Ruckert-Reed C."/>
        </authorList>
    </citation>
    <scope>NUCLEOTIDE SEQUENCE [LARGE SCALE GENOMIC DNA]</scope>
    <source>
        <strain evidence="2 3">DSM 115425</strain>
    </source>
</reference>
<sequence length="101" mass="11508">MPRNKLSKNKKGSVIVSLLLTNIVALILIGLEFGYYDFGPYFIGAVSFEHALKGFLRTEIVLGGGFLILFNGYVIIWNLFLKKKERSSENKRSTKHTNRKK</sequence>
<keyword evidence="1" id="KW-1133">Transmembrane helix</keyword>
<dbReference type="Proteomes" id="UP001220228">
    <property type="component" value="Chromosome"/>
</dbReference>
<name>A0ABY8DR89_9LACO</name>
<feature type="transmembrane region" description="Helical" evidence="1">
    <location>
        <begin position="60"/>
        <end position="81"/>
    </location>
</feature>
<feature type="transmembrane region" description="Helical" evidence="1">
    <location>
        <begin position="12"/>
        <end position="31"/>
    </location>
</feature>
<gene>
    <name evidence="2" type="ORF">LHUE1_000216</name>
</gene>
<organism evidence="2 3">
    <name type="scientific">Lacticaseibacillus huelsenbergensis</name>
    <dbReference type="NCBI Taxonomy" id="3035291"/>
    <lineage>
        <taxon>Bacteria</taxon>
        <taxon>Bacillati</taxon>
        <taxon>Bacillota</taxon>
        <taxon>Bacilli</taxon>
        <taxon>Lactobacillales</taxon>
        <taxon>Lactobacillaceae</taxon>
        <taxon>Lacticaseibacillus</taxon>
    </lineage>
</organism>
<evidence type="ECO:0000313" key="2">
    <source>
        <dbReference type="EMBL" id="WFB39493.1"/>
    </source>
</evidence>
<evidence type="ECO:0000256" key="1">
    <source>
        <dbReference type="SAM" id="Phobius"/>
    </source>
</evidence>
<proteinExistence type="predicted"/>
<protein>
    <submittedName>
        <fullName evidence="2">Uncharacterized protein</fullName>
    </submittedName>
</protein>
<accession>A0ABY8DR89</accession>
<keyword evidence="1" id="KW-0812">Transmembrane</keyword>
<keyword evidence="1" id="KW-0472">Membrane</keyword>
<evidence type="ECO:0000313" key="3">
    <source>
        <dbReference type="Proteomes" id="UP001220228"/>
    </source>
</evidence>
<keyword evidence="3" id="KW-1185">Reference proteome</keyword>
<dbReference type="RefSeq" id="WP_241484813.1">
    <property type="nucleotide sequence ID" value="NZ_CP120687.1"/>
</dbReference>
<dbReference type="EMBL" id="CP120687">
    <property type="protein sequence ID" value="WFB39493.1"/>
    <property type="molecule type" value="Genomic_DNA"/>
</dbReference>